<evidence type="ECO:0000256" key="1">
    <source>
        <dbReference type="SAM" id="Phobius"/>
    </source>
</evidence>
<feature type="transmembrane region" description="Helical" evidence="1">
    <location>
        <begin position="110"/>
        <end position="131"/>
    </location>
</feature>
<keyword evidence="1" id="KW-0472">Membrane</keyword>
<protein>
    <recommendedName>
        <fullName evidence="4">Integral membrane protein</fullName>
    </recommendedName>
</protein>
<feature type="transmembrane region" description="Helical" evidence="1">
    <location>
        <begin position="46"/>
        <end position="67"/>
    </location>
</feature>
<dbReference type="OrthoDB" id="25997at2"/>
<organism evidence="2 3">
    <name type="scientific">Rothia nasimurium</name>
    <dbReference type="NCBI Taxonomy" id="85336"/>
    <lineage>
        <taxon>Bacteria</taxon>
        <taxon>Bacillati</taxon>
        <taxon>Actinomycetota</taxon>
        <taxon>Actinomycetes</taxon>
        <taxon>Micrococcales</taxon>
        <taxon>Micrococcaceae</taxon>
        <taxon>Rothia</taxon>
    </lineage>
</organism>
<dbReference type="Proteomes" id="UP000192359">
    <property type="component" value="Unassembled WGS sequence"/>
</dbReference>
<evidence type="ECO:0000313" key="3">
    <source>
        <dbReference type="Proteomes" id="UP000192359"/>
    </source>
</evidence>
<dbReference type="AlphaFoldDB" id="A0A1Y1RM67"/>
<keyword evidence="1" id="KW-0812">Transmembrane</keyword>
<keyword evidence="3" id="KW-1185">Reference proteome</keyword>
<accession>A0A1Y1RM67</accession>
<feature type="transmembrane region" description="Helical" evidence="1">
    <location>
        <begin position="21"/>
        <end position="40"/>
    </location>
</feature>
<comment type="caution">
    <text evidence="2">The sequence shown here is derived from an EMBL/GenBank/DDBJ whole genome shotgun (WGS) entry which is preliminary data.</text>
</comment>
<reference evidence="2 3" key="1">
    <citation type="submission" date="2016-05" db="EMBL/GenBank/DDBJ databases">
        <title>Draft genome sequence of a porcine commensal Rothia nasimurium.</title>
        <authorList>
            <person name="Gaiser R.A."/>
            <person name="Van Baarlen P."/>
            <person name="Wells J.M."/>
        </authorList>
    </citation>
    <scope>NUCLEOTIDE SEQUENCE [LARGE SCALE GENOMIC DNA]</scope>
    <source>
        <strain evidence="2 3">PT-32</strain>
    </source>
</reference>
<sequence>MSQTQMKTAATKNSGFGRLLVVIYGVFTLSAGARALYQVIRKFDEAPLSISLSALSAVIYLVATVALAKKGEGAWKISLAAVSIEMAGVLLIGIFSYLQPERFEVASVWSFFGSGYGYIPLVLPVVGLWWLNKTRPTRAGK</sequence>
<dbReference type="RefSeq" id="WP_083093520.1">
    <property type="nucleotide sequence ID" value="NZ_LXWF01000043.1"/>
</dbReference>
<feature type="transmembrane region" description="Helical" evidence="1">
    <location>
        <begin position="79"/>
        <end position="98"/>
    </location>
</feature>
<keyword evidence="1" id="KW-1133">Transmembrane helix</keyword>
<dbReference type="EMBL" id="LXWF01000043">
    <property type="protein sequence ID" value="ORC15553.1"/>
    <property type="molecule type" value="Genomic_DNA"/>
</dbReference>
<proteinExistence type="predicted"/>
<gene>
    <name evidence="2" type="ORF">A7979_07435</name>
</gene>
<evidence type="ECO:0008006" key="4">
    <source>
        <dbReference type="Google" id="ProtNLM"/>
    </source>
</evidence>
<evidence type="ECO:0000313" key="2">
    <source>
        <dbReference type="EMBL" id="ORC15553.1"/>
    </source>
</evidence>
<name>A0A1Y1RM67_9MICC</name>